<evidence type="ECO:0000313" key="2">
    <source>
        <dbReference type="EMBL" id="AZS39051.1"/>
    </source>
</evidence>
<proteinExistence type="predicted"/>
<dbReference type="PANTHER" id="PTHR38463:SF1">
    <property type="entry name" value="STRESS RESPONSE PROTEIN YSNF"/>
    <property type="match status" value="1"/>
</dbReference>
<dbReference type="Proteomes" id="UP000274841">
    <property type="component" value="Chromosome"/>
</dbReference>
<organism evidence="2 3">
    <name type="scientific">Microbacterium oxydans</name>
    <dbReference type="NCBI Taxonomy" id="82380"/>
    <lineage>
        <taxon>Bacteria</taxon>
        <taxon>Bacillati</taxon>
        <taxon>Actinomycetota</taxon>
        <taxon>Actinomycetes</taxon>
        <taxon>Micrococcales</taxon>
        <taxon>Microbacteriaceae</taxon>
        <taxon>Microbacterium</taxon>
    </lineage>
</organism>
<evidence type="ECO:0000259" key="1">
    <source>
        <dbReference type="Pfam" id="PF09557"/>
    </source>
</evidence>
<evidence type="ECO:0000313" key="3">
    <source>
        <dbReference type="Proteomes" id="UP000274841"/>
    </source>
</evidence>
<protein>
    <recommendedName>
        <fullName evidence="1">DUF2382 domain-containing protein</fullName>
    </recommendedName>
</protein>
<dbReference type="KEGG" id="moy:CVS54_00351"/>
<dbReference type="RefSeq" id="WP_127011616.1">
    <property type="nucleotide sequence ID" value="NZ_CP031422.1"/>
</dbReference>
<dbReference type="NCBIfam" id="TIGR02271">
    <property type="entry name" value="YsnF/AvaK domain"/>
    <property type="match status" value="1"/>
</dbReference>
<dbReference type="InterPro" id="IPR019060">
    <property type="entry name" value="DUF2382"/>
</dbReference>
<name>A0A3S9WG53_9MICO</name>
<dbReference type="PANTHER" id="PTHR38463">
    <property type="entry name" value="STRESS RESPONSE PROTEIN YSNF"/>
    <property type="match status" value="1"/>
</dbReference>
<dbReference type="Pfam" id="PF09557">
    <property type="entry name" value="DUF2382"/>
    <property type="match status" value="1"/>
</dbReference>
<dbReference type="EMBL" id="CP031422">
    <property type="protein sequence ID" value="AZS39051.1"/>
    <property type="molecule type" value="Genomic_DNA"/>
</dbReference>
<dbReference type="AlphaFoldDB" id="A0A3S9WG53"/>
<feature type="domain" description="DUF2382" evidence="1">
    <location>
        <begin position="15"/>
        <end position="124"/>
    </location>
</feature>
<gene>
    <name evidence="2" type="ORF">CVS54_00351</name>
</gene>
<reference evidence="2 3" key="1">
    <citation type="submission" date="2018-08" db="EMBL/GenBank/DDBJ databases">
        <title>Microbacterium oxydans strain HG3.</title>
        <authorList>
            <person name="ORTET P."/>
        </authorList>
    </citation>
    <scope>NUCLEOTIDE SEQUENCE [LARGE SCALE GENOMIC DNA]</scope>
    <source>
        <strain evidence="2 3">HG3</strain>
    </source>
</reference>
<sequence>MISSDDDSTAAAVVRHEEILHVATETIALETVRIEKYIITERRTFTADVRREEIRITRTPIIDPAELRPPVNTDPDRSIMMVLHEEQLTITRKAVPVETVTVRVSTVNDDHRIEDILRREEIDIVEHNIIDEHQPSSG</sequence>
<dbReference type="InterPro" id="IPR052967">
    <property type="entry name" value="Stress_Response_Assoc"/>
</dbReference>
<accession>A0A3S9WG53</accession>